<dbReference type="AlphaFoldDB" id="A0A5M4BBI3"/>
<gene>
    <name evidence="1" type="ORF">RCZ01_22310</name>
</gene>
<accession>A0A5M4BBI3</accession>
<keyword evidence="2" id="KW-1185">Reference proteome</keyword>
<dbReference type="OrthoDB" id="1447480at2"/>
<proteinExistence type="predicted"/>
<evidence type="ECO:0000313" key="2">
    <source>
        <dbReference type="Proteomes" id="UP000398217"/>
    </source>
</evidence>
<evidence type="ECO:0000313" key="1">
    <source>
        <dbReference type="EMBL" id="GET46929.1"/>
    </source>
</evidence>
<protein>
    <submittedName>
        <fullName evidence="1">Uncharacterized protein</fullName>
    </submittedName>
</protein>
<organism evidence="1 2">
    <name type="scientific">Capnocytophaga felis</name>
    <dbReference type="NCBI Taxonomy" id="2267611"/>
    <lineage>
        <taxon>Bacteria</taxon>
        <taxon>Pseudomonadati</taxon>
        <taxon>Bacteroidota</taxon>
        <taxon>Flavobacteriia</taxon>
        <taxon>Flavobacteriales</taxon>
        <taxon>Flavobacteriaceae</taxon>
        <taxon>Capnocytophaga</taxon>
    </lineage>
</organism>
<dbReference type="RefSeq" id="WP_155285541.1">
    <property type="nucleotide sequence ID" value="NZ_BLBC01000014.1"/>
</dbReference>
<reference evidence="2" key="1">
    <citation type="journal article" date="2020" name="Int. J. Syst. Evol. Microbiol.">
        <title>Capnocytophaga felis sp. nov. isolated from the feline oral cavity.</title>
        <authorList>
            <person name="Suzuki M."/>
            <person name="Umeda K."/>
            <person name="Kimura M."/>
            <person name="Imaoka K."/>
            <person name="Morikawa S."/>
            <person name="Maeda K."/>
        </authorList>
    </citation>
    <scope>NUCLEOTIDE SEQUENCE [LARGE SCALE GENOMIC DNA]</scope>
    <source>
        <strain evidence="2">KC07070</strain>
    </source>
</reference>
<sequence length="104" mass="12700">MLKKTQLKEIQKRLPEDILLIDSTTFDNYTDDEYLALLSWIKCFKNHYEKFQNNAPFYPHCAFVSTRLFIDFLYHNREEKAIYLNEIHIKTKKQMDAYIRLWGM</sequence>
<dbReference type="EMBL" id="BLBC01000014">
    <property type="protein sequence ID" value="GET46929.1"/>
    <property type="molecule type" value="Genomic_DNA"/>
</dbReference>
<dbReference type="Proteomes" id="UP000398217">
    <property type="component" value="Unassembled WGS sequence"/>
</dbReference>
<name>A0A5M4BBI3_9FLAO</name>
<comment type="caution">
    <text evidence="1">The sequence shown here is derived from an EMBL/GenBank/DDBJ whole genome shotgun (WGS) entry which is preliminary data.</text>
</comment>